<organism evidence="3 4">
    <name type="scientific">Escherichia coli</name>
    <dbReference type="NCBI Taxonomy" id="562"/>
    <lineage>
        <taxon>Bacteria</taxon>
        <taxon>Pseudomonadati</taxon>
        <taxon>Pseudomonadota</taxon>
        <taxon>Gammaproteobacteria</taxon>
        <taxon>Enterobacterales</taxon>
        <taxon>Enterobacteriaceae</taxon>
        <taxon>Escherichia</taxon>
    </lineage>
</organism>
<reference evidence="3 4" key="1">
    <citation type="submission" date="2018-06" db="EMBL/GenBank/DDBJ databases">
        <authorList>
            <consortium name="Pathogen Informatics"/>
            <person name="Doyle S."/>
        </authorList>
    </citation>
    <scope>NUCLEOTIDE SEQUENCE [LARGE SCALE GENOMIC DNA]</scope>
    <source>
        <strain evidence="3 4">NCTC8009</strain>
    </source>
</reference>
<evidence type="ECO:0000313" key="4">
    <source>
        <dbReference type="Proteomes" id="UP000250991"/>
    </source>
</evidence>
<evidence type="ECO:0000259" key="2">
    <source>
        <dbReference type="Pfam" id="PF13018"/>
    </source>
</evidence>
<dbReference type="EMBL" id="UARW01000010">
    <property type="protein sequence ID" value="SQD00617.1"/>
    <property type="molecule type" value="Genomic_DNA"/>
</dbReference>
<keyword evidence="1" id="KW-1133">Transmembrane helix</keyword>
<name>A0A2X3JN70_ECOLX</name>
<feature type="transmembrane region" description="Helical" evidence="1">
    <location>
        <begin position="35"/>
        <end position="55"/>
    </location>
</feature>
<keyword evidence="1" id="KW-0472">Membrane</keyword>
<sequence>MNKIFKVIWNPATGNYTVTSETAKSRGKKSGRSKLLISALVAGGMLSSFGALANAGNDNGQGVDYGSGSAGDGWVAIGKGAKANTFMNTSGSSTAGGL</sequence>
<gene>
    <name evidence="3" type="ORF">NCTC8009_01017</name>
</gene>
<dbReference type="AlphaFoldDB" id="A0A2X3JN70"/>
<evidence type="ECO:0000256" key="1">
    <source>
        <dbReference type="SAM" id="Phobius"/>
    </source>
</evidence>
<proteinExistence type="predicted"/>
<protein>
    <submittedName>
        <fullName evidence="3">Adhesin</fullName>
    </submittedName>
</protein>
<accession>A0A2X3JN70</accession>
<dbReference type="InterPro" id="IPR024973">
    <property type="entry name" value="ESPR"/>
</dbReference>
<dbReference type="Pfam" id="PF13018">
    <property type="entry name" value="ESPR"/>
    <property type="match status" value="1"/>
</dbReference>
<dbReference type="Proteomes" id="UP000250991">
    <property type="component" value="Unassembled WGS sequence"/>
</dbReference>
<evidence type="ECO:0000313" key="3">
    <source>
        <dbReference type="EMBL" id="SQD00617.1"/>
    </source>
</evidence>
<feature type="domain" description="ESPR" evidence="2">
    <location>
        <begin position="1"/>
        <end position="48"/>
    </location>
</feature>
<keyword evidence="1" id="KW-0812">Transmembrane</keyword>